<dbReference type="InterPro" id="IPR058648">
    <property type="entry name" value="HH_CzcB-like"/>
</dbReference>
<feature type="domain" description="CzcB-like alpha-helical hairpin" evidence="3">
    <location>
        <begin position="114"/>
        <end position="167"/>
    </location>
</feature>
<dbReference type="AlphaFoldDB" id="A0A1I7FTU7"/>
<dbReference type="Proteomes" id="UP000199138">
    <property type="component" value="Unassembled WGS sequence"/>
</dbReference>
<dbReference type="GO" id="GO:0030313">
    <property type="term" value="C:cell envelope"/>
    <property type="evidence" value="ECO:0007669"/>
    <property type="project" value="TreeGrafter"/>
</dbReference>
<name>A0A1I7FTU7_9FLAO</name>
<comment type="similarity">
    <text evidence="1">Belongs to the membrane fusion protein (MFP) (TC 8.A.1) family.</text>
</comment>
<dbReference type="Gene3D" id="2.40.420.20">
    <property type="match status" value="1"/>
</dbReference>
<evidence type="ECO:0000313" key="4">
    <source>
        <dbReference type="EMBL" id="SFU39605.1"/>
    </source>
</evidence>
<protein>
    <submittedName>
        <fullName evidence="4">Membrane fusion protein, cobalt-zinc-cadmium efflux system</fullName>
    </submittedName>
</protein>
<dbReference type="RefSeq" id="WP_093023913.1">
    <property type="nucleotide sequence ID" value="NZ_FPBK01000002.1"/>
</dbReference>
<evidence type="ECO:0000256" key="2">
    <source>
        <dbReference type="ARBA" id="ARBA00022448"/>
    </source>
</evidence>
<dbReference type="PANTHER" id="PTHR30097:SF4">
    <property type="entry name" value="SLR6042 PROTEIN"/>
    <property type="match status" value="1"/>
</dbReference>
<dbReference type="NCBIfam" id="TIGR01730">
    <property type="entry name" value="RND_mfp"/>
    <property type="match status" value="1"/>
</dbReference>
<dbReference type="STRING" id="1224947.SAMN05216480_102230"/>
<dbReference type="InterPro" id="IPR006143">
    <property type="entry name" value="RND_pump_MFP"/>
</dbReference>
<accession>A0A1I7FTU7</accession>
<sequence>MKNLSTIILLLIVASCGESSSTKENKTTANETESNEIFITKDQFSSNDMKLGKPLETTFDNYISANGYIDVPPQNRASVRTFMAGYVKKSPLLIGNHVTRGALLLSLENPEYIDIQQEYMEIGEQLEYLKSEYERQNTLYEEQITSEKNFLKAKCDYNAAKAKFNGLEKRIRLLNLNPNQVMKGNFSSVIHLYAPITGTIANLTYSIGSYVSPTDELMEIVNNDHLHLELNVFEKDILNVHKEQEIKFKVLEASDSTFNAQVHLVGNTISKDKTVKVHGHLRNEKDMNFTVGMYVNAKIITNTSKSFAIPATAVNNEDDKRFVFILISENNEGYYFKKTALPILSSNDSQVAIPENIKNKTVLIKGAHFL</sequence>
<evidence type="ECO:0000256" key="1">
    <source>
        <dbReference type="ARBA" id="ARBA00009477"/>
    </source>
</evidence>
<evidence type="ECO:0000259" key="3">
    <source>
        <dbReference type="Pfam" id="PF25893"/>
    </source>
</evidence>
<evidence type="ECO:0000313" key="5">
    <source>
        <dbReference type="Proteomes" id="UP000199138"/>
    </source>
</evidence>
<dbReference type="GO" id="GO:0015679">
    <property type="term" value="P:plasma membrane copper ion transport"/>
    <property type="evidence" value="ECO:0007669"/>
    <property type="project" value="TreeGrafter"/>
</dbReference>
<dbReference type="Gene3D" id="1.10.287.470">
    <property type="entry name" value="Helix hairpin bin"/>
    <property type="match status" value="1"/>
</dbReference>
<gene>
    <name evidence="4" type="ORF">SAMN05216480_102230</name>
</gene>
<dbReference type="GO" id="GO:0022857">
    <property type="term" value="F:transmembrane transporter activity"/>
    <property type="evidence" value="ECO:0007669"/>
    <property type="project" value="InterPro"/>
</dbReference>
<organism evidence="4 5">
    <name type="scientific">Pustulibacterium marinum</name>
    <dbReference type="NCBI Taxonomy" id="1224947"/>
    <lineage>
        <taxon>Bacteria</taxon>
        <taxon>Pseudomonadati</taxon>
        <taxon>Bacteroidota</taxon>
        <taxon>Flavobacteriia</taxon>
        <taxon>Flavobacteriales</taxon>
        <taxon>Flavobacteriaceae</taxon>
        <taxon>Pustulibacterium</taxon>
    </lineage>
</organism>
<dbReference type="PROSITE" id="PS51257">
    <property type="entry name" value="PROKAR_LIPOPROTEIN"/>
    <property type="match status" value="1"/>
</dbReference>
<dbReference type="Gene3D" id="2.40.30.170">
    <property type="match status" value="1"/>
</dbReference>
<dbReference type="SUPFAM" id="SSF111369">
    <property type="entry name" value="HlyD-like secretion proteins"/>
    <property type="match status" value="1"/>
</dbReference>
<keyword evidence="2" id="KW-0813">Transport</keyword>
<reference evidence="4 5" key="1">
    <citation type="submission" date="2016-10" db="EMBL/GenBank/DDBJ databases">
        <authorList>
            <person name="de Groot N.N."/>
        </authorList>
    </citation>
    <scope>NUCLEOTIDE SEQUENCE [LARGE SCALE GENOMIC DNA]</scope>
    <source>
        <strain evidence="4 5">CGMCC 1.12333</strain>
    </source>
</reference>
<dbReference type="Gene3D" id="2.40.50.100">
    <property type="match status" value="1"/>
</dbReference>
<dbReference type="Pfam" id="PF25893">
    <property type="entry name" value="HH_CzcB"/>
    <property type="match status" value="1"/>
</dbReference>
<dbReference type="GO" id="GO:0016020">
    <property type="term" value="C:membrane"/>
    <property type="evidence" value="ECO:0007669"/>
    <property type="project" value="InterPro"/>
</dbReference>
<dbReference type="OrthoDB" id="9814657at2"/>
<dbReference type="EMBL" id="FPBK01000002">
    <property type="protein sequence ID" value="SFU39605.1"/>
    <property type="molecule type" value="Genomic_DNA"/>
</dbReference>
<proteinExistence type="inferred from homology"/>
<dbReference type="InterPro" id="IPR051909">
    <property type="entry name" value="MFP_Cation_Efflux"/>
</dbReference>
<dbReference type="PANTHER" id="PTHR30097">
    <property type="entry name" value="CATION EFFLUX SYSTEM PROTEIN CUSB"/>
    <property type="match status" value="1"/>
</dbReference>
<keyword evidence="5" id="KW-1185">Reference proteome</keyword>
<dbReference type="GO" id="GO:0060003">
    <property type="term" value="P:copper ion export"/>
    <property type="evidence" value="ECO:0007669"/>
    <property type="project" value="TreeGrafter"/>
</dbReference>